<evidence type="ECO:0000256" key="13">
    <source>
        <dbReference type="ARBA" id="ARBA00023315"/>
    </source>
</evidence>
<evidence type="ECO:0000256" key="5">
    <source>
        <dbReference type="ARBA" id="ARBA00022679"/>
    </source>
</evidence>
<evidence type="ECO:0000256" key="12">
    <source>
        <dbReference type="ARBA" id="ARBA00023264"/>
    </source>
</evidence>
<comment type="similarity">
    <text evidence="3">Belongs to the membrane-bound acyltransferase family.</text>
</comment>
<keyword evidence="5" id="KW-0808">Transferase</keyword>
<keyword evidence="10 18" id="KW-0472">Membrane</keyword>
<feature type="transmembrane region" description="Helical" evidence="18">
    <location>
        <begin position="393"/>
        <end position="412"/>
    </location>
</feature>
<feature type="transmembrane region" description="Helical" evidence="18">
    <location>
        <begin position="21"/>
        <end position="40"/>
    </location>
</feature>
<dbReference type="EMBL" id="CAWYQH010000119">
    <property type="protein sequence ID" value="CAK8690978.1"/>
    <property type="molecule type" value="Genomic_DNA"/>
</dbReference>
<keyword evidence="11" id="KW-0594">Phospholipid biosynthesis</keyword>
<evidence type="ECO:0000256" key="4">
    <source>
        <dbReference type="ARBA" id="ARBA00022516"/>
    </source>
</evidence>
<name>A0ABP0GJ15_CLALP</name>
<dbReference type="PANTHER" id="PTHR13906:SF14">
    <property type="entry name" value="LYSOPHOSPHOLIPID ACYLTRANSFERASE 5"/>
    <property type="match status" value="1"/>
</dbReference>
<keyword evidence="13" id="KW-0012">Acyltransferase</keyword>
<dbReference type="EC" id="2.3.1.n6" evidence="16"/>
<dbReference type="Pfam" id="PF03062">
    <property type="entry name" value="MBOAT"/>
    <property type="match status" value="1"/>
</dbReference>
<dbReference type="Proteomes" id="UP001642483">
    <property type="component" value="Unassembled WGS sequence"/>
</dbReference>
<dbReference type="EC" id="2.3.1.23" evidence="15"/>
<evidence type="ECO:0000256" key="14">
    <source>
        <dbReference type="ARBA" id="ARBA00025707"/>
    </source>
</evidence>
<dbReference type="InterPro" id="IPR004299">
    <property type="entry name" value="MBOAT_fam"/>
</dbReference>
<evidence type="ECO:0000256" key="11">
    <source>
        <dbReference type="ARBA" id="ARBA00023209"/>
    </source>
</evidence>
<protein>
    <recommendedName>
        <fullName evidence="17">Lysophospholipid acyltransferase 5</fullName>
        <ecNumber evidence="15">2.3.1.23</ecNumber>
        <ecNumber evidence="16">2.3.1.n6</ecNumber>
    </recommendedName>
</protein>
<feature type="transmembrane region" description="Helical" evidence="18">
    <location>
        <begin position="424"/>
        <end position="444"/>
    </location>
</feature>
<feature type="transmembrane region" description="Helical" evidence="18">
    <location>
        <begin position="260"/>
        <end position="278"/>
    </location>
</feature>
<evidence type="ECO:0000256" key="2">
    <source>
        <dbReference type="ARBA" id="ARBA00005074"/>
    </source>
</evidence>
<evidence type="ECO:0000256" key="1">
    <source>
        <dbReference type="ARBA" id="ARBA00004477"/>
    </source>
</evidence>
<evidence type="ECO:0000256" key="18">
    <source>
        <dbReference type="SAM" id="Phobius"/>
    </source>
</evidence>
<evidence type="ECO:0000256" key="15">
    <source>
        <dbReference type="ARBA" id="ARBA00026120"/>
    </source>
</evidence>
<proteinExistence type="inferred from homology"/>
<evidence type="ECO:0000256" key="17">
    <source>
        <dbReference type="ARBA" id="ARBA00039721"/>
    </source>
</evidence>
<keyword evidence="6 18" id="KW-0812">Transmembrane</keyword>
<evidence type="ECO:0000256" key="6">
    <source>
        <dbReference type="ARBA" id="ARBA00022692"/>
    </source>
</evidence>
<comment type="caution">
    <text evidence="19">The sequence shown here is derived from an EMBL/GenBank/DDBJ whole genome shotgun (WGS) entry which is preliminary data.</text>
</comment>
<keyword evidence="9" id="KW-0443">Lipid metabolism</keyword>
<evidence type="ECO:0000313" key="19">
    <source>
        <dbReference type="EMBL" id="CAK8690978.1"/>
    </source>
</evidence>
<evidence type="ECO:0000256" key="8">
    <source>
        <dbReference type="ARBA" id="ARBA00022989"/>
    </source>
</evidence>
<organism evidence="19 20">
    <name type="scientific">Clavelina lepadiformis</name>
    <name type="common">Light-bulb sea squirt</name>
    <name type="synonym">Ascidia lepadiformis</name>
    <dbReference type="NCBI Taxonomy" id="159417"/>
    <lineage>
        <taxon>Eukaryota</taxon>
        <taxon>Metazoa</taxon>
        <taxon>Chordata</taxon>
        <taxon>Tunicata</taxon>
        <taxon>Ascidiacea</taxon>
        <taxon>Aplousobranchia</taxon>
        <taxon>Clavelinidae</taxon>
        <taxon>Clavelina</taxon>
    </lineage>
</organism>
<feature type="transmembrane region" description="Helical" evidence="18">
    <location>
        <begin position="46"/>
        <end position="64"/>
    </location>
</feature>
<feature type="transmembrane region" description="Helical" evidence="18">
    <location>
        <begin position="76"/>
        <end position="102"/>
    </location>
</feature>
<keyword evidence="7" id="KW-0256">Endoplasmic reticulum</keyword>
<sequence>MLSSTLSEVFKLEEAAIKLLLTVYAGYVLSLIHRTFLFAAPKIMQHIYFTFSGIGFLYWNYGWEVLHSLLCLSGQWFIFLIMGGSVYAVTTSFTFQMGYLIWGYVYSSTTGYDINWLIPQCILTLRMIGLAFDVYDGHRNENDLSPDQKQRAIRDFPSLLEILGFNYLYCGYLVGPQYPLQRVRALVNGELTDKPGQRPNSVIAGFRRGLTGSIVLGVQISIGGIFYPYHFTTSEFQESGLFYKIGYIAVTGHSVMLRYISIWIINEGACIICGLGYVEDGRTGKVRWDAVRNVTLHKFLFAQSFHDVINSFNINTNEWVMRYVFKRLRFVGIRTVSHLSALTFLAVWHGLHVGYFTCFAYEFLTITVEKQLITFLSNLWLVKLLKSAPALSWIPSAVGFIYVHSLLGYSSIDFTLMIWERYQPVHASVYYHGHIFFGMLYVLLKLRPFLLFKKTSSEMTDNVTTKKTL</sequence>
<keyword evidence="4" id="KW-0444">Lipid biosynthesis</keyword>
<keyword evidence="20" id="KW-1185">Reference proteome</keyword>
<gene>
    <name evidence="19" type="ORF">CVLEPA_LOCUS23519</name>
</gene>
<dbReference type="PANTHER" id="PTHR13906">
    <property type="entry name" value="PORCUPINE"/>
    <property type="match status" value="1"/>
</dbReference>
<reference evidence="19 20" key="1">
    <citation type="submission" date="2024-02" db="EMBL/GenBank/DDBJ databases">
        <authorList>
            <person name="Daric V."/>
            <person name="Darras S."/>
        </authorList>
    </citation>
    <scope>NUCLEOTIDE SEQUENCE [LARGE SCALE GENOMIC DNA]</scope>
</reference>
<keyword evidence="8 18" id="KW-1133">Transmembrane helix</keyword>
<evidence type="ECO:0000256" key="10">
    <source>
        <dbReference type="ARBA" id="ARBA00023136"/>
    </source>
</evidence>
<comment type="subcellular location">
    <subcellularLocation>
        <location evidence="1">Endoplasmic reticulum membrane</location>
        <topology evidence="1">Multi-pass membrane protein</topology>
    </subcellularLocation>
</comment>
<accession>A0ABP0GJ15</accession>
<comment type="pathway">
    <text evidence="2">Lipid metabolism; phospholipid metabolism.</text>
</comment>
<evidence type="ECO:0000256" key="9">
    <source>
        <dbReference type="ARBA" id="ARBA00023098"/>
    </source>
</evidence>
<feature type="transmembrane region" description="Helical" evidence="18">
    <location>
        <begin position="331"/>
        <end position="351"/>
    </location>
</feature>
<keyword evidence="12" id="KW-1208">Phospholipid metabolism</keyword>
<evidence type="ECO:0000313" key="20">
    <source>
        <dbReference type="Proteomes" id="UP001642483"/>
    </source>
</evidence>
<evidence type="ECO:0000256" key="7">
    <source>
        <dbReference type="ARBA" id="ARBA00022824"/>
    </source>
</evidence>
<evidence type="ECO:0000256" key="16">
    <source>
        <dbReference type="ARBA" id="ARBA00038923"/>
    </source>
</evidence>
<dbReference type="InterPro" id="IPR049941">
    <property type="entry name" value="LPLAT_7/PORCN-like"/>
</dbReference>
<evidence type="ECO:0000256" key="3">
    <source>
        <dbReference type="ARBA" id="ARBA00010323"/>
    </source>
</evidence>
<comment type="pathway">
    <text evidence="14">Phospholipid metabolism.</text>
</comment>